<feature type="region of interest" description="Disordered" evidence="1">
    <location>
        <begin position="70"/>
        <end position="150"/>
    </location>
</feature>
<dbReference type="OrthoDB" id="8687931at2"/>
<dbReference type="PANTHER" id="PTHR21180:SF32">
    <property type="entry name" value="ENDONUCLEASE_EXONUCLEASE_PHOSPHATASE FAMILY DOMAIN-CONTAINING PROTEIN 1"/>
    <property type="match status" value="1"/>
</dbReference>
<sequence length="150" mass="15517">MLKKLLLAVATMIATMGFAFAQVDVNKADQAALDGVKGIGPTTSKAILDERKKNGNFKDWADLENRVKGIGDKNSEKFSEAGLTVNGQNKPKSASAATAGKKEAKPAANGSKEVKPADTKEAKPADSKPAAGAGKDAKSSGTAKKDDTKK</sequence>
<protein>
    <submittedName>
        <fullName evidence="3">DNA uptake protein</fullName>
    </submittedName>
</protein>
<feature type="compositionally biased region" description="Basic and acidic residues" evidence="1">
    <location>
        <begin position="112"/>
        <end position="126"/>
    </location>
</feature>
<feature type="signal peptide" evidence="2">
    <location>
        <begin position="1"/>
        <end position="21"/>
    </location>
</feature>
<proteinExistence type="predicted"/>
<dbReference type="SUPFAM" id="SSF47781">
    <property type="entry name" value="RuvA domain 2-like"/>
    <property type="match status" value="1"/>
</dbReference>
<dbReference type="PANTHER" id="PTHR21180">
    <property type="entry name" value="ENDONUCLEASE/EXONUCLEASE/PHOSPHATASE FAMILY DOMAIN-CONTAINING PROTEIN 1"/>
    <property type="match status" value="1"/>
</dbReference>
<comment type="caution">
    <text evidence="3">The sequence shown here is derived from an EMBL/GenBank/DDBJ whole genome shotgun (WGS) entry which is preliminary data.</text>
</comment>
<organism evidence="3 4">
    <name type="scientific">Noviherbaspirillum cavernae</name>
    <dbReference type="NCBI Taxonomy" id="2320862"/>
    <lineage>
        <taxon>Bacteria</taxon>
        <taxon>Pseudomonadati</taxon>
        <taxon>Pseudomonadota</taxon>
        <taxon>Betaproteobacteria</taxon>
        <taxon>Burkholderiales</taxon>
        <taxon>Oxalobacteraceae</taxon>
        <taxon>Noviherbaspirillum</taxon>
    </lineage>
</organism>
<evidence type="ECO:0000313" key="3">
    <source>
        <dbReference type="EMBL" id="RJG05248.1"/>
    </source>
</evidence>
<dbReference type="EMBL" id="QYUN01000002">
    <property type="protein sequence ID" value="RJG05248.1"/>
    <property type="molecule type" value="Genomic_DNA"/>
</dbReference>
<keyword evidence="2" id="KW-0732">Signal</keyword>
<accession>A0A418WYC3</accession>
<evidence type="ECO:0000256" key="1">
    <source>
        <dbReference type="SAM" id="MobiDB-lite"/>
    </source>
</evidence>
<dbReference type="Proteomes" id="UP000285190">
    <property type="component" value="Unassembled WGS sequence"/>
</dbReference>
<feature type="compositionally biased region" description="Basic and acidic residues" evidence="1">
    <location>
        <begin position="70"/>
        <end position="79"/>
    </location>
</feature>
<gene>
    <name evidence="3" type="ORF">D3870_03755</name>
</gene>
<dbReference type="GO" id="GO:0015628">
    <property type="term" value="P:protein secretion by the type II secretion system"/>
    <property type="evidence" value="ECO:0007669"/>
    <property type="project" value="TreeGrafter"/>
</dbReference>
<evidence type="ECO:0000256" key="2">
    <source>
        <dbReference type="SAM" id="SignalP"/>
    </source>
</evidence>
<feature type="compositionally biased region" description="Basic and acidic residues" evidence="1">
    <location>
        <begin position="135"/>
        <end position="150"/>
    </location>
</feature>
<name>A0A418WYC3_9BURK</name>
<dbReference type="Pfam" id="PF12836">
    <property type="entry name" value="HHH_3"/>
    <property type="match status" value="1"/>
</dbReference>
<feature type="compositionally biased region" description="Polar residues" evidence="1">
    <location>
        <begin position="85"/>
        <end position="96"/>
    </location>
</feature>
<dbReference type="Gene3D" id="1.10.150.280">
    <property type="entry name" value="AF1531-like domain"/>
    <property type="match status" value="1"/>
</dbReference>
<dbReference type="InterPro" id="IPR051675">
    <property type="entry name" value="Endo/Exo/Phosphatase_dom_1"/>
</dbReference>
<dbReference type="AlphaFoldDB" id="A0A418WYC3"/>
<dbReference type="GO" id="GO:0015627">
    <property type="term" value="C:type II protein secretion system complex"/>
    <property type="evidence" value="ECO:0007669"/>
    <property type="project" value="TreeGrafter"/>
</dbReference>
<keyword evidence="4" id="KW-1185">Reference proteome</keyword>
<feature type="chain" id="PRO_5019457165" evidence="2">
    <location>
        <begin position="22"/>
        <end position="150"/>
    </location>
</feature>
<dbReference type="InterPro" id="IPR010994">
    <property type="entry name" value="RuvA_2-like"/>
</dbReference>
<evidence type="ECO:0000313" key="4">
    <source>
        <dbReference type="Proteomes" id="UP000285190"/>
    </source>
</evidence>
<reference evidence="3 4" key="1">
    <citation type="submission" date="2018-09" db="EMBL/GenBank/DDBJ databases">
        <authorList>
            <person name="Zhu H."/>
        </authorList>
    </citation>
    <scope>NUCLEOTIDE SEQUENCE [LARGE SCALE GENOMIC DNA]</scope>
    <source>
        <strain evidence="3 4">K2R10-39</strain>
    </source>
</reference>